<keyword evidence="3 6" id="KW-0489">Methyltransferase</keyword>
<feature type="binding site" evidence="6">
    <location>
        <position position="154"/>
    </location>
    <ligand>
        <name>S-adenosyl-L-methionine</name>
        <dbReference type="ChEBI" id="CHEBI:59789"/>
    </ligand>
</feature>
<dbReference type="EC" id="2.1.1.-" evidence="6"/>
<evidence type="ECO:0000256" key="1">
    <source>
        <dbReference type="ARBA" id="ARBA00009741"/>
    </source>
</evidence>
<evidence type="ECO:0000256" key="3">
    <source>
        <dbReference type="ARBA" id="ARBA00022603"/>
    </source>
</evidence>
<keyword evidence="7" id="KW-0689">Ribosomal protein</keyword>
<evidence type="ECO:0000256" key="4">
    <source>
        <dbReference type="ARBA" id="ARBA00022679"/>
    </source>
</evidence>
<comment type="subcellular location">
    <subcellularLocation>
        <location evidence="6">Cytoplasm</location>
    </subcellularLocation>
</comment>
<keyword evidence="7" id="KW-0687">Ribonucleoprotein</keyword>
<dbReference type="NCBIfam" id="TIGR00406">
    <property type="entry name" value="prmA"/>
    <property type="match status" value="1"/>
</dbReference>
<feature type="binding site" evidence="6">
    <location>
        <position position="175"/>
    </location>
    <ligand>
        <name>S-adenosyl-L-methionine</name>
        <dbReference type="ChEBI" id="CHEBI:59789"/>
    </ligand>
</feature>
<dbReference type="Gene3D" id="3.40.50.150">
    <property type="entry name" value="Vaccinia Virus protein VP39"/>
    <property type="match status" value="1"/>
</dbReference>
<dbReference type="GO" id="GO:0032259">
    <property type="term" value="P:methylation"/>
    <property type="evidence" value="ECO:0007669"/>
    <property type="project" value="UniProtKB-KW"/>
</dbReference>
<dbReference type="Proteomes" id="UP000199608">
    <property type="component" value="Unassembled WGS sequence"/>
</dbReference>
<comment type="catalytic activity">
    <reaction evidence="6">
        <text>L-lysyl-[protein] + 3 S-adenosyl-L-methionine = N(6),N(6),N(6)-trimethyl-L-lysyl-[protein] + 3 S-adenosyl-L-homocysteine + 3 H(+)</text>
        <dbReference type="Rhea" id="RHEA:54192"/>
        <dbReference type="Rhea" id="RHEA-COMP:9752"/>
        <dbReference type="Rhea" id="RHEA-COMP:13826"/>
        <dbReference type="ChEBI" id="CHEBI:15378"/>
        <dbReference type="ChEBI" id="CHEBI:29969"/>
        <dbReference type="ChEBI" id="CHEBI:57856"/>
        <dbReference type="ChEBI" id="CHEBI:59789"/>
        <dbReference type="ChEBI" id="CHEBI:61961"/>
    </reaction>
</comment>
<evidence type="ECO:0000313" key="7">
    <source>
        <dbReference type="EMBL" id="SDU43805.1"/>
    </source>
</evidence>
<keyword evidence="4 6" id="KW-0808">Transferase</keyword>
<gene>
    <name evidence="6" type="primary">prmA</name>
    <name evidence="7" type="ORF">SAMN04487931_108211</name>
</gene>
<dbReference type="HAMAP" id="MF_00735">
    <property type="entry name" value="Methyltr_PrmA"/>
    <property type="match status" value="1"/>
</dbReference>
<dbReference type="AlphaFoldDB" id="A0A1H2IIJ3"/>
<evidence type="ECO:0000256" key="2">
    <source>
        <dbReference type="ARBA" id="ARBA00022490"/>
    </source>
</evidence>
<comment type="function">
    <text evidence="6">Methylates ribosomal protein L11.</text>
</comment>
<dbReference type="CDD" id="cd02440">
    <property type="entry name" value="AdoMet_MTases"/>
    <property type="match status" value="1"/>
</dbReference>
<keyword evidence="2 6" id="KW-0963">Cytoplasm</keyword>
<keyword evidence="8" id="KW-1185">Reference proteome</keyword>
<dbReference type="GO" id="GO:0016279">
    <property type="term" value="F:protein-lysine N-methyltransferase activity"/>
    <property type="evidence" value="ECO:0007669"/>
    <property type="project" value="RHEA"/>
</dbReference>
<comment type="similarity">
    <text evidence="1 6">Belongs to the methyltransferase superfamily. PrmA family.</text>
</comment>
<sequence>MKFKKVIVQFDTKDLMLAEELICDIFFSFSLKGVVCDIPLDEPDEGFGTNTLPKPEINSITGFLPLIDSSDIILEKIKQQAAKLSSLDIKTNIKTQIVDEKDWADAWKDYFEVTKVTDKITIKPEWKDHTAQENEIVIHLDPGMAFGTGTHPTTAMCIKQIETFLVPGSTFLDVGTGSGILMVAAAKLGASCLVGIDTDEVAINVAKKNLAKNDIDPEIFDLLCTPIDTMPQDQKPAQTFGFIAANIIAQVIVDILPQISLRMTHKTTTVLSGIIKERQADVMKALEASHLVVIHEDHMDEWVTLAVKKTP</sequence>
<dbReference type="InterPro" id="IPR004498">
    <property type="entry name" value="Ribosomal_PrmA_MeTrfase"/>
</dbReference>
<dbReference type="PANTHER" id="PTHR43648:SF1">
    <property type="entry name" value="ELECTRON TRANSFER FLAVOPROTEIN BETA SUBUNIT LYSINE METHYLTRANSFERASE"/>
    <property type="match status" value="1"/>
</dbReference>
<dbReference type="GO" id="GO:0005840">
    <property type="term" value="C:ribosome"/>
    <property type="evidence" value="ECO:0007669"/>
    <property type="project" value="UniProtKB-KW"/>
</dbReference>
<reference evidence="8" key="1">
    <citation type="submission" date="2016-10" db="EMBL/GenBank/DDBJ databases">
        <authorList>
            <person name="Varghese N."/>
            <person name="Submissions S."/>
        </authorList>
    </citation>
    <scope>NUCLEOTIDE SEQUENCE [LARGE SCALE GENOMIC DNA]</scope>
    <source>
        <strain evidence="8">DSM 3384</strain>
    </source>
</reference>
<name>A0A1H2IIJ3_9BACT</name>
<dbReference type="Pfam" id="PF06325">
    <property type="entry name" value="PrmA"/>
    <property type="match status" value="1"/>
</dbReference>
<evidence type="ECO:0000256" key="6">
    <source>
        <dbReference type="HAMAP-Rule" id="MF_00735"/>
    </source>
</evidence>
<feature type="binding site" evidence="6">
    <location>
        <position position="246"/>
    </location>
    <ligand>
        <name>S-adenosyl-L-methionine</name>
        <dbReference type="ChEBI" id="CHEBI:59789"/>
    </ligand>
</feature>
<dbReference type="RefSeq" id="WP_014959197.1">
    <property type="nucleotide sequence ID" value="NZ_FNLL01000008.1"/>
</dbReference>
<organism evidence="7 8">
    <name type="scientific">Desulfobacula phenolica</name>
    <dbReference type="NCBI Taxonomy" id="90732"/>
    <lineage>
        <taxon>Bacteria</taxon>
        <taxon>Pseudomonadati</taxon>
        <taxon>Thermodesulfobacteriota</taxon>
        <taxon>Desulfobacteria</taxon>
        <taxon>Desulfobacterales</taxon>
        <taxon>Desulfobacteraceae</taxon>
        <taxon>Desulfobacula</taxon>
    </lineage>
</organism>
<dbReference type="GO" id="GO:0005737">
    <property type="term" value="C:cytoplasm"/>
    <property type="evidence" value="ECO:0007669"/>
    <property type="project" value="UniProtKB-SubCell"/>
</dbReference>
<dbReference type="InterPro" id="IPR050078">
    <property type="entry name" value="Ribosomal_L11_MeTrfase_PrmA"/>
</dbReference>
<dbReference type="EMBL" id="FNLL01000008">
    <property type="protein sequence ID" value="SDU43805.1"/>
    <property type="molecule type" value="Genomic_DNA"/>
</dbReference>
<keyword evidence="5 6" id="KW-0949">S-adenosyl-L-methionine</keyword>
<protein>
    <recommendedName>
        <fullName evidence="6">Ribosomal protein L11 methyltransferase</fullName>
        <shortName evidence="6">L11 Mtase</shortName>
        <ecNumber evidence="6">2.1.1.-</ecNumber>
    </recommendedName>
</protein>
<dbReference type="SUPFAM" id="SSF53335">
    <property type="entry name" value="S-adenosyl-L-methionine-dependent methyltransferases"/>
    <property type="match status" value="1"/>
</dbReference>
<proteinExistence type="inferred from homology"/>
<accession>A0A1H2IIJ3</accession>
<evidence type="ECO:0000256" key="5">
    <source>
        <dbReference type="ARBA" id="ARBA00022691"/>
    </source>
</evidence>
<dbReference type="PANTHER" id="PTHR43648">
    <property type="entry name" value="ELECTRON TRANSFER FLAVOPROTEIN BETA SUBUNIT LYSINE METHYLTRANSFERASE"/>
    <property type="match status" value="1"/>
</dbReference>
<dbReference type="InterPro" id="IPR029063">
    <property type="entry name" value="SAM-dependent_MTases_sf"/>
</dbReference>
<evidence type="ECO:0000313" key="8">
    <source>
        <dbReference type="Proteomes" id="UP000199608"/>
    </source>
</evidence>
<feature type="binding site" evidence="6">
    <location>
        <position position="197"/>
    </location>
    <ligand>
        <name>S-adenosyl-L-methionine</name>
        <dbReference type="ChEBI" id="CHEBI:59789"/>
    </ligand>
</feature>